<sequence>MEGKPHSSQTYNTAGRMSWMKQDLGLPINKEKAAAGFDLVWSIISDAFKHSNENCANIAPNVSLKDLFREKLAERSLSHDDRNLVLQLAEMWGAFVGDSWERQSLKWFWLEECLDGENLFIADTHHAILQRMAKSAMRDADIHLSKTATSIEDRKGKDKDPRVLIRTEHCDFEFDEVVVTRDASYSRLEKVYIAFPVAFWDSPLPGAPNADSTSPTTSASFPSFAHFLHPTYVPDQQKSWTVELNLLSSAAVFGNRAQPVLLFTIYGPCATHVTSLIAPFSLASTQYFDVLNDFFRPYYSLLPNYVADHPDCFPSAVLATNWQNDDLAGNGSYTNFQISSEVGNAEEEVLLDEDVRELRAGMPEHGIWFAGEHTAPFVALGTSTGAYWSGESVGIRILGANGLLAKCSKDPNPNADVLP</sequence>
<dbReference type="OMA" id="WFWLEEC"/>
<dbReference type="GeneID" id="19900607"/>
<dbReference type="Proteomes" id="UP000016924">
    <property type="component" value="Unassembled WGS sequence"/>
</dbReference>
<dbReference type="Pfam" id="PF01593">
    <property type="entry name" value="Amino_oxidase"/>
    <property type="match status" value="1"/>
</dbReference>
<feature type="domain" description="Amine oxidase" evidence="1">
    <location>
        <begin position="77"/>
        <end position="391"/>
    </location>
</feature>
<accession>R7YR01</accession>
<dbReference type="SUPFAM" id="SSF54373">
    <property type="entry name" value="FAD-linked reductases, C-terminal domain"/>
    <property type="match status" value="1"/>
</dbReference>
<evidence type="ECO:0000313" key="3">
    <source>
        <dbReference type="Proteomes" id="UP000016924"/>
    </source>
</evidence>
<dbReference type="eggNOG" id="KOG0029">
    <property type="taxonomic scope" value="Eukaryota"/>
</dbReference>
<dbReference type="GO" id="GO:0050660">
    <property type="term" value="F:flavin adenine dinucleotide binding"/>
    <property type="evidence" value="ECO:0007669"/>
    <property type="project" value="TreeGrafter"/>
</dbReference>
<dbReference type="InterPro" id="IPR050281">
    <property type="entry name" value="Flavin_monoamine_oxidase"/>
</dbReference>
<dbReference type="PANTHER" id="PTHR10742:SF414">
    <property type="entry name" value="CONTAINING AMINE OXIDASE, PUTATIVE (AFU_ORTHOLOGUE AFUA_3G12150)-RELATED"/>
    <property type="match status" value="1"/>
</dbReference>
<proteinExistence type="predicted"/>
<name>R7YR01_CONA1</name>
<dbReference type="STRING" id="1168221.R7YR01"/>
<dbReference type="RefSeq" id="XP_007779383.1">
    <property type="nucleotide sequence ID" value="XM_007781193.1"/>
</dbReference>
<keyword evidence="3" id="KW-1185">Reference proteome</keyword>
<organism evidence="2 3">
    <name type="scientific">Coniosporium apollinis (strain CBS 100218)</name>
    <name type="common">Rock-inhabiting black yeast</name>
    <dbReference type="NCBI Taxonomy" id="1168221"/>
    <lineage>
        <taxon>Eukaryota</taxon>
        <taxon>Fungi</taxon>
        <taxon>Dikarya</taxon>
        <taxon>Ascomycota</taxon>
        <taxon>Pezizomycotina</taxon>
        <taxon>Dothideomycetes</taxon>
        <taxon>Dothideomycetes incertae sedis</taxon>
        <taxon>Coniosporium</taxon>
    </lineage>
</organism>
<dbReference type="HOGENOM" id="CLU_004498_7_1_1"/>
<dbReference type="Gene3D" id="3.90.660.10">
    <property type="match status" value="1"/>
</dbReference>
<dbReference type="InterPro" id="IPR036188">
    <property type="entry name" value="FAD/NAD-bd_sf"/>
</dbReference>
<evidence type="ECO:0000259" key="1">
    <source>
        <dbReference type="Pfam" id="PF01593"/>
    </source>
</evidence>
<reference evidence="3" key="1">
    <citation type="submission" date="2012-06" db="EMBL/GenBank/DDBJ databases">
        <title>The genome sequence of Coniosporium apollinis CBS 100218.</title>
        <authorList>
            <consortium name="The Broad Institute Genome Sequencing Platform"/>
            <person name="Cuomo C."/>
            <person name="Gorbushina A."/>
            <person name="Noack S."/>
            <person name="Walker B."/>
            <person name="Young S.K."/>
            <person name="Zeng Q."/>
            <person name="Gargeya S."/>
            <person name="Fitzgerald M."/>
            <person name="Haas B."/>
            <person name="Abouelleil A."/>
            <person name="Alvarado L."/>
            <person name="Arachchi H.M."/>
            <person name="Berlin A.M."/>
            <person name="Chapman S.B."/>
            <person name="Goldberg J."/>
            <person name="Griggs A."/>
            <person name="Gujja S."/>
            <person name="Hansen M."/>
            <person name="Howarth C."/>
            <person name="Imamovic A."/>
            <person name="Larimer J."/>
            <person name="McCowan C."/>
            <person name="Montmayeur A."/>
            <person name="Murphy C."/>
            <person name="Neiman D."/>
            <person name="Pearson M."/>
            <person name="Priest M."/>
            <person name="Roberts A."/>
            <person name="Saif S."/>
            <person name="Shea T."/>
            <person name="Sisk P."/>
            <person name="Sykes S."/>
            <person name="Wortman J."/>
            <person name="Nusbaum C."/>
            <person name="Birren B."/>
        </authorList>
    </citation>
    <scope>NUCLEOTIDE SEQUENCE [LARGE SCALE GENOMIC DNA]</scope>
    <source>
        <strain evidence="3">CBS 100218</strain>
    </source>
</reference>
<dbReference type="SUPFAM" id="SSF51905">
    <property type="entry name" value="FAD/NAD(P)-binding domain"/>
    <property type="match status" value="1"/>
</dbReference>
<dbReference type="EMBL" id="JH767566">
    <property type="protein sequence ID" value="EON64066.1"/>
    <property type="molecule type" value="Genomic_DNA"/>
</dbReference>
<evidence type="ECO:0000313" key="2">
    <source>
        <dbReference type="EMBL" id="EON64066.1"/>
    </source>
</evidence>
<dbReference type="InterPro" id="IPR002937">
    <property type="entry name" value="Amino_oxidase"/>
</dbReference>
<gene>
    <name evidence="2" type="ORF">W97_03296</name>
</gene>
<dbReference type="AlphaFoldDB" id="R7YR01"/>
<dbReference type="GO" id="GO:0016491">
    <property type="term" value="F:oxidoreductase activity"/>
    <property type="evidence" value="ECO:0007669"/>
    <property type="project" value="InterPro"/>
</dbReference>
<dbReference type="OrthoDB" id="5046242at2759"/>
<dbReference type="GO" id="GO:0006338">
    <property type="term" value="P:chromatin remodeling"/>
    <property type="evidence" value="ECO:0007669"/>
    <property type="project" value="TreeGrafter"/>
</dbReference>
<protein>
    <recommendedName>
        <fullName evidence="1">Amine oxidase domain-containing protein</fullName>
    </recommendedName>
</protein>
<dbReference type="GO" id="GO:0003682">
    <property type="term" value="F:chromatin binding"/>
    <property type="evidence" value="ECO:0007669"/>
    <property type="project" value="TreeGrafter"/>
</dbReference>
<dbReference type="PANTHER" id="PTHR10742">
    <property type="entry name" value="FLAVIN MONOAMINE OXIDASE"/>
    <property type="match status" value="1"/>
</dbReference>